<keyword evidence="4" id="KW-1185">Reference proteome</keyword>
<dbReference type="Gene3D" id="3.30.70.1060">
    <property type="entry name" value="Dimeric alpha+beta barrel"/>
    <property type="match status" value="1"/>
</dbReference>
<name>A0A1M5YGC2_9FIRM</name>
<evidence type="ECO:0000259" key="2">
    <source>
        <dbReference type="Pfam" id="PF03795"/>
    </source>
</evidence>
<gene>
    <name evidence="3" type="ORF">SAMN02745823_02506</name>
</gene>
<dbReference type="InterPro" id="IPR011008">
    <property type="entry name" value="Dimeric_a/b-barrel"/>
</dbReference>
<dbReference type="InterPro" id="IPR005545">
    <property type="entry name" value="YCII"/>
</dbReference>
<proteinExistence type="inferred from homology"/>
<dbReference type="Pfam" id="PF03795">
    <property type="entry name" value="YCII"/>
    <property type="match status" value="1"/>
</dbReference>
<dbReference type="Proteomes" id="UP000183995">
    <property type="component" value="Unassembled WGS sequence"/>
</dbReference>
<dbReference type="OrthoDB" id="2058240at2"/>
<dbReference type="PANTHER" id="PTHR37828">
    <property type="entry name" value="GSR2449 PROTEIN"/>
    <property type="match status" value="1"/>
</dbReference>
<feature type="domain" description="YCII-related" evidence="2">
    <location>
        <begin position="14"/>
        <end position="88"/>
    </location>
</feature>
<comment type="similarity">
    <text evidence="1">Belongs to the YciI family.</text>
</comment>
<dbReference type="EMBL" id="FQXV01000008">
    <property type="protein sequence ID" value="SHI11085.1"/>
    <property type="molecule type" value="Genomic_DNA"/>
</dbReference>
<sequence>MKFFIIEGVFIDPCPVDKAALEKSIGDHVAYLDRGFVDGSILVSGPKSMGGGGFIIMKAESEEDIFTFLDNDPMKLLGVQNYIVNEFKIHQSQPFACDWFTA</sequence>
<dbReference type="PANTHER" id="PTHR37828:SF1">
    <property type="entry name" value="YCII-RELATED DOMAIN-CONTAINING PROTEIN"/>
    <property type="match status" value="1"/>
</dbReference>
<dbReference type="SUPFAM" id="SSF54909">
    <property type="entry name" value="Dimeric alpha+beta barrel"/>
    <property type="match status" value="1"/>
</dbReference>
<organism evidence="3 4">
    <name type="scientific">Sporobacter termitidis DSM 10068</name>
    <dbReference type="NCBI Taxonomy" id="1123282"/>
    <lineage>
        <taxon>Bacteria</taxon>
        <taxon>Bacillati</taxon>
        <taxon>Bacillota</taxon>
        <taxon>Clostridia</taxon>
        <taxon>Eubacteriales</taxon>
        <taxon>Oscillospiraceae</taxon>
        <taxon>Sporobacter</taxon>
    </lineage>
</organism>
<reference evidence="3 4" key="1">
    <citation type="submission" date="2016-11" db="EMBL/GenBank/DDBJ databases">
        <authorList>
            <person name="Jaros S."/>
            <person name="Januszkiewicz K."/>
            <person name="Wedrychowicz H."/>
        </authorList>
    </citation>
    <scope>NUCLEOTIDE SEQUENCE [LARGE SCALE GENOMIC DNA]</scope>
    <source>
        <strain evidence="3 4">DSM 10068</strain>
    </source>
</reference>
<accession>A0A1M5YGC2</accession>
<dbReference type="AlphaFoldDB" id="A0A1M5YGC2"/>
<evidence type="ECO:0000256" key="1">
    <source>
        <dbReference type="ARBA" id="ARBA00007689"/>
    </source>
</evidence>
<evidence type="ECO:0000313" key="3">
    <source>
        <dbReference type="EMBL" id="SHI11085.1"/>
    </source>
</evidence>
<dbReference type="RefSeq" id="WP_073079503.1">
    <property type="nucleotide sequence ID" value="NZ_FQXV01000008.1"/>
</dbReference>
<dbReference type="STRING" id="1123282.SAMN02745823_02506"/>
<evidence type="ECO:0000313" key="4">
    <source>
        <dbReference type="Proteomes" id="UP000183995"/>
    </source>
</evidence>
<protein>
    <submittedName>
        <fullName evidence="3">Uncharacterized conserved protein YciI, contains a putative active-site phosphohistidine</fullName>
    </submittedName>
</protein>